<keyword evidence="3" id="KW-1185">Reference proteome</keyword>
<protein>
    <submittedName>
        <fullName evidence="2">Oxoglutarate/iron-dependent dioxygenase</fullName>
    </submittedName>
</protein>
<reference evidence="3" key="1">
    <citation type="submission" date="2013-09" db="EMBL/GenBank/DDBJ databases">
        <title>Corchorus olitorius genome sequencing.</title>
        <authorList>
            <person name="Alam M."/>
            <person name="Haque M.S."/>
            <person name="Islam M.S."/>
            <person name="Emdad E.M."/>
            <person name="Islam M.M."/>
            <person name="Ahmed B."/>
            <person name="Halim A."/>
            <person name="Hossen Q.M.M."/>
            <person name="Hossain M.Z."/>
            <person name="Ahmed R."/>
            <person name="Khan M.M."/>
            <person name="Islam R."/>
            <person name="Rashid M.M."/>
            <person name="Khan S.A."/>
            <person name="Rahman M.S."/>
            <person name="Alam M."/>
            <person name="Yahiya A.S."/>
            <person name="Khan M.S."/>
            <person name="Azam M.S."/>
            <person name="Haque T."/>
            <person name="Lashkar M.Z.H."/>
            <person name="Akhand A.I."/>
            <person name="Morshed G."/>
            <person name="Roy S."/>
            <person name="Uddin K.S."/>
            <person name="Rabeya T."/>
            <person name="Hossain A.S."/>
            <person name="Chowdhury A."/>
            <person name="Snigdha A.R."/>
            <person name="Mortoza M.S."/>
            <person name="Matin S.A."/>
            <person name="Hoque S.M.E."/>
            <person name="Islam M.K."/>
            <person name="Roy D.K."/>
            <person name="Haider R."/>
            <person name="Moosa M.M."/>
            <person name="Elias S.M."/>
            <person name="Hasan A.M."/>
            <person name="Jahan S."/>
            <person name="Shafiuddin M."/>
            <person name="Mahmood N."/>
            <person name="Shommy N.S."/>
        </authorList>
    </citation>
    <scope>NUCLEOTIDE SEQUENCE [LARGE SCALE GENOMIC DNA]</scope>
    <source>
        <strain evidence="3">cv. O-4</strain>
    </source>
</reference>
<name>A0A1R3GZZ0_9ROSI</name>
<gene>
    <name evidence="2" type="ORF">COLO4_32341</name>
</gene>
<evidence type="ECO:0000313" key="2">
    <source>
        <dbReference type="EMBL" id="OMO63560.1"/>
    </source>
</evidence>
<dbReference type="GO" id="GO:0051213">
    <property type="term" value="F:dioxygenase activity"/>
    <property type="evidence" value="ECO:0007669"/>
    <property type="project" value="UniProtKB-KW"/>
</dbReference>
<feature type="domain" description="Isopenicillin N synthase-like Fe(2+) 2OG dioxygenase" evidence="1">
    <location>
        <begin position="41"/>
        <end position="74"/>
    </location>
</feature>
<dbReference type="Gene3D" id="2.60.120.330">
    <property type="entry name" value="B-lactam Antibiotic, Isopenicillin N Synthase, Chain"/>
    <property type="match status" value="1"/>
</dbReference>
<dbReference type="Pfam" id="PF03171">
    <property type="entry name" value="2OG-FeII_Oxy"/>
    <property type="match status" value="1"/>
</dbReference>
<comment type="caution">
    <text evidence="2">The sequence shown here is derived from an EMBL/GenBank/DDBJ whole genome shotgun (WGS) entry which is preliminary data.</text>
</comment>
<dbReference type="Proteomes" id="UP000187203">
    <property type="component" value="Unassembled WGS sequence"/>
</dbReference>
<dbReference type="InterPro" id="IPR027443">
    <property type="entry name" value="IPNS-like_sf"/>
</dbReference>
<proteinExistence type="predicted"/>
<dbReference type="AlphaFoldDB" id="A0A1R3GZZ0"/>
<dbReference type="InterPro" id="IPR044861">
    <property type="entry name" value="IPNS-like_FE2OG_OXY"/>
</dbReference>
<dbReference type="SUPFAM" id="SSF51197">
    <property type="entry name" value="Clavaminate synthase-like"/>
    <property type="match status" value="1"/>
</dbReference>
<dbReference type="EMBL" id="AWUE01021101">
    <property type="protein sequence ID" value="OMO63560.1"/>
    <property type="molecule type" value="Genomic_DNA"/>
</dbReference>
<keyword evidence="2" id="KW-0223">Dioxygenase</keyword>
<sequence>MKPRAFKFIIKGNGSALMPSPIPFSSTLLIILSGHIHCRGVGIGDKKIMSNGKYKSVLHKARVNSKATRISIAISQHGPALDAVVRLLAQRRS</sequence>
<evidence type="ECO:0000259" key="1">
    <source>
        <dbReference type="Pfam" id="PF03171"/>
    </source>
</evidence>
<dbReference type="OrthoDB" id="288590at2759"/>
<evidence type="ECO:0000313" key="3">
    <source>
        <dbReference type="Proteomes" id="UP000187203"/>
    </source>
</evidence>
<keyword evidence="2" id="KW-0560">Oxidoreductase</keyword>
<organism evidence="2 3">
    <name type="scientific">Corchorus olitorius</name>
    <dbReference type="NCBI Taxonomy" id="93759"/>
    <lineage>
        <taxon>Eukaryota</taxon>
        <taxon>Viridiplantae</taxon>
        <taxon>Streptophyta</taxon>
        <taxon>Embryophyta</taxon>
        <taxon>Tracheophyta</taxon>
        <taxon>Spermatophyta</taxon>
        <taxon>Magnoliopsida</taxon>
        <taxon>eudicotyledons</taxon>
        <taxon>Gunneridae</taxon>
        <taxon>Pentapetalae</taxon>
        <taxon>rosids</taxon>
        <taxon>malvids</taxon>
        <taxon>Malvales</taxon>
        <taxon>Malvaceae</taxon>
        <taxon>Grewioideae</taxon>
        <taxon>Apeibeae</taxon>
        <taxon>Corchorus</taxon>
    </lineage>
</organism>
<accession>A0A1R3GZZ0</accession>